<keyword evidence="4 6" id="KW-1133">Transmembrane helix</keyword>
<dbReference type="InterPro" id="IPR051791">
    <property type="entry name" value="Pra-immunoreactive"/>
</dbReference>
<comment type="caution">
    <text evidence="8">The sequence shown here is derived from an EMBL/GenBank/DDBJ whole genome shotgun (WGS) entry which is preliminary data.</text>
</comment>
<keyword evidence="5 6" id="KW-0472">Membrane</keyword>
<evidence type="ECO:0000256" key="6">
    <source>
        <dbReference type="SAM" id="Phobius"/>
    </source>
</evidence>
<keyword evidence="2" id="KW-1003">Cell membrane</keyword>
<protein>
    <recommendedName>
        <fullName evidence="7">RDD domain-containing protein</fullName>
    </recommendedName>
</protein>
<proteinExistence type="predicted"/>
<evidence type="ECO:0000259" key="7">
    <source>
        <dbReference type="Pfam" id="PF06271"/>
    </source>
</evidence>
<evidence type="ECO:0000313" key="8">
    <source>
        <dbReference type="EMBL" id="MBC9251289.1"/>
    </source>
</evidence>
<gene>
    <name evidence="8" type="ORF">A9179_13520</name>
</gene>
<name>A0ABR7S2D8_AQUAC</name>
<dbReference type="EMBL" id="LZEU01000001">
    <property type="protein sequence ID" value="MBC9251289.1"/>
    <property type="molecule type" value="Genomic_DNA"/>
</dbReference>
<feature type="transmembrane region" description="Helical" evidence="6">
    <location>
        <begin position="71"/>
        <end position="89"/>
    </location>
</feature>
<evidence type="ECO:0000256" key="5">
    <source>
        <dbReference type="ARBA" id="ARBA00023136"/>
    </source>
</evidence>
<reference evidence="8 9" key="1">
    <citation type="submission" date="2016-06" db="EMBL/GenBank/DDBJ databases">
        <authorList>
            <person name="Ramos C."/>
            <person name="Pintado A."/>
            <person name="Crespo-Gomez J.I."/>
        </authorList>
    </citation>
    <scope>NUCLEOTIDE SEQUENCE [LARGE SCALE GENOMIC DNA]</scope>
    <source>
        <strain evidence="8 9">AVO110</strain>
    </source>
</reference>
<sequence>MEPSQNPYQAPQAVLQEHSAEQPLLASRGARLGAVLIDTVLLALVTVPVAIFDGTFSAAQQGIEPSLGQQLISLLVGLVAFVLIHGYLLKNYGQTVGKRLLNIAIVDLQGQVPDFVPMVAKRYVLLWVLASIPLLGGLLALADCLSIFRGDRRCFHDLVAATRVVVVPAKV</sequence>
<dbReference type="PANTHER" id="PTHR36115">
    <property type="entry name" value="PROLINE-RICH ANTIGEN HOMOLOG-RELATED"/>
    <property type="match status" value="1"/>
</dbReference>
<evidence type="ECO:0000313" key="9">
    <source>
        <dbReference type="Proteomes" id="UP000744555"/>
    </source>
</evidence>
<keyword evidence="9" id="KW-1185">Reference proteome</keyword>
<evidence type="ECO:0000256" key="3">
    <source>
        <dbReference type="ARBA" id="ARBA00022692"/>
    </source>
</evidence>
<feature type="transmembrane region" description="Helical" evidence="6">
    <location>
        <begin position="124"/>
        <end position="148"/>
    </location>
</feature>
<evidence type="ECO:0000256" key="4">
    <source>
        <dbReference type="ARBA" id="ARBA00022989"/>
    </source>
</evidence>
<evidence type="ECO:0000256" key="2">
    <source>
        <dbReference type="ARBA" id="ARBA00022475"/>
    </source>
</evidence>
<dbReference type="Proteomes" id="UP000744555">
    <property type="component" value="Unassembled WGS sequence"/>
</dbReference>
<comment type="subcellular location">
    <subcellularLocation>
        <location evidence="1">Cell membrane</location>
        <topology evidence="1">Multi-pass membrane protein</topology>
    </subcellularLocation>
</comment>
<keyword evidence="3 6" id="KW-0812">Transmembrane</keyword>
<dbReference type="InterPro" id="IPR010432">
    <property type="entry name" value="RDD"/>
</dbReference>
<feature type="domain" description="RDD" evidence="7">
    <location>
        <begin position="26"/>
        <end position="160"/>
    </location>
</feature>
<organism evidence="8 9">
    <name type="scientific">Aquipseudomonas alcaligenes</name>
    <name type="common">Pseudomonas alcaligenes</name>
    <dbReference type="NCBI Taxonomy" id="43263"/>
    <lineage>
        <taxon>Bacteria</taxon>
        <taxon>Pseudomonadati</taxon>
        <taxon>Pseudomonadota</taxon>
        <taxon>Gammaproteobacteria</taxon>
        <taxon>Pseudomonadales</taxon>
        <taxon>Pseudomonadaceae</taxon>
        <taxon>Aquipseudomonas</taxon>
    </lineage>
</organism>
<feature type="transmembrane region" description="Helical" evidence="6">
    <location>
        <begin position="32"/>
        <end position="51"/>
    </location>
</feature>
<evidence type="ECO:0000256" key="1">
    <source>
        <dbReference type="ARBA" id="ARBA00004651"/>
    </source>
</evidence>
<dbReference type="RefSeq" id="WP_187806755.1">
    <property type="nucleotide sequence ID" value="NZ_LZEU01000001.1"/>
</dbReference>
<accession>A0ABR7S2D8</accession>
<dbReference type="Pfam" id="PF06271">
    <property type="entry name" value="RDD"/>
    <property type="match status" value="1"/>
</dbReference>